<dbReference type="AlphaFoldDB" id="A0A8J8SX11"/>
<organism evidence="1 2">
    <name type="scientific">Halteria grandinella</name>
    <dbReference type="NCBI Taxonomy" id="5974"/>
    <lineage>
        <taxon>Eukaryota</taxon>
        <taxon>Sar</taxon>
        <taxon>Alveolata</taxon>
        <taxon>Ciliophora</taxon>
        <taxon>Intramacronucleata</taxon>
        <taxon>Spirotrichea</taxon>
        <taxon>Stichotrichia</taxon>
        <taxon>Sporadotrichida</taxon>
        <taxon>Halteriidae</taxon>
        <taxon>Halteria</taxon>
    </lineage>
</organism>
<proteinExistence type="predicted"/>
<gene>
    <name evidence="1" type="ORF">FGO68_gene10983</name>
</gene>
<name>A0A8J8SX11_HALGN</name>
<evidence type="ECO:0000313" key="1">
    <source>
        <dbReference type="EMBL" id="TNV73428.1"/>
    </source>
</evidence>
<reference evidence="1" key="1">
    <citation type="submission" date="2019-06" db="EMBL/GenBank/DDBJ databases">
        <authorList>
            <person name="Zheng W."/>
        </authorList>
    </citation>
    <scope>NUCLEOTIDE SEQUENCE</scope>
    <source>
        <strain evidence="1">QDHG01</strain>
    </source>
</reference>
<protein>
    <submittedName>
        <fullName evidence="1">Uncharacterized protein</fullName>
    </submittedName>
</protein>
<accession>A0A8J8SX11</accession>
<comment type="caution">
    <text evidence="1">The sequence shown here is derived from an EMBL/GenBank/DDBJ whole genome shotgun (WGS) entry which is preliminary data.</text>
</comment>
<keyword evidence="2" id="KW-1185">Reference proteome</keyword>
<dbReference type="Proteomes" id="UP000785679">
    <property type="component" value="Unassembled WGS sequence"/>
</dbReference>
<dbReference type="EMBL" id="RRYP01018899">
    <property type="protein sequence ID" value="TNV73428.1"/>
    <property type="molecule type" value="Genomic_DNA"/>
</dbReference>
<sequence>MPKCYKLQHQVKYGAQLRTQRLETWISHDQSSQFSGMGKNLRLQRLQCHQNQQLSHSHYIKEPLKLTKIVIKTLIFSINDISSSALLLSMNQDH</sequence>
<evidence type="ECO:0000313" key="2">
    <source>
        <dbReference type="Proteomes" id="UP000785679"/>
    </source>
</evidence>